<keyword evidence="3" id="KW-1015">Disulfide bond</keyword>
<dbReference type="PROSITE" id="PS00122">
    <property type="entry name" value="CARBOXYLESTERASE_B_1"/>
    <property type="match status" value="1"/>
</dbReference>
<evidence type="ECO:0000256" key="2">
    <source>
        <dbReference type="ARBA" id="ARBA00022801"/>
    </source>
</evidence>
<dbReference type="SUPFAM" id="SSF53474">
    <property type="entry name" value="alpha/beta-Hydrolases"/>
    <property type="match status" value="1"/>
</dbReference>
<dbReference type="InterPro" id="IPR000997">
    <property type="entry name" value="Cholinesterase"/>
</dbReference>
<dbReference type="InterPro" id="IPR019819">
    <property type="entry name" value="Carboxylesterase_B_CS"/>
</dbReference>
<dbReference type="GO" id="GO:0004104">
    <property type="term" value="F:cholinesterase activity"/>
    <property type="evidence" value="ECO:0007669"/>
    <property type="project" value="InterPro"/>
</dbReference>
<dbReference type="OrthoDB" id="9775851at2"/>
<dbReference type="AlphaFoldDB" id="A0A225MTM4"/>
<dbReference type="RefSeq" id="WP_088602392.1">
    <property type="nucleotide sequence ID" value="NZ_NJIH01000003.1"/>
</dbReference>
<evidence type="ECO:0000313" key="7">
    <source>
        <dbReference type="EMBL" id="OWT63813.1"/>
    </source>
</evidence>
<reference evidence="8" key="1">
    <citation type="submission" date="2017-06" db="EMBL/GenBank/DDBJ databases">
        <title>Herbaspirillum phytohormonus sp. nov., isolated from the root nodule of Robinia pseudoacacia in lead-zinc mine.</title>
        <authorList>
            <person name="Fan M."/>
            <person name="Lin Y."/>
        </authorList>
    </citation>
    <scope>NUCLEOTIDE SEQUENCE [LARGE SCALE GENOMIC DNA]</scope>
    <source>
        <strain evidence="8">SC-089</strain>
    </source>
</reference>
<name>A0A225MTM4_9BURK</name>
<feature type="active site" description="Charge relay system" evidence="4">
    <location>
        <position position="413"/>
    </location>
</feature>
<dbReference type="InterPro" id="IPR002018">
    <property type="entry name" value="CarbesteraseB"/>
</dbReference>
<protein>
    <recommendedName>
        <fullName evidence="5">Carboxylic ester hydrolase</fullName>
        <ecNumber evidence="5">3.1.1.-</ecNumber>
    </recommendedName>
</protein>
<accession>A0A225MTM4</accession>
<dbReference type="EC" id="3.1.1.-" evidence="5"/>
<evidence type="ECO:0000256" key="3">
    <source>
        <dbReference type="ARBA" id="ARBA00023157"/>
    </source>
</evidence>
<gene>
    <name evidence="7" type="ORF">CEY11_05765</name>
</gene>
<comment type="caution">
    <text evidence="7">The sequence shown here is derived from an EMBL/GenBank/DDBJ whole genome shotgun (WGS) entry which is preliminary data.</text>
</comment>
<dbReference type="PANTHER" id="PTHR43918:SF4">
    <property type="entry name" value="CARBOXYLIC ESTER HYDROLASE"/>
    <property type="match status" value="1"/>
</dbReference>
<dbReference type="EMBL" id="NJIH01000003">
    <property type="protein sequence ID" value="OWT63813.1"/>
    <property type="molecule type" value="Genomic_DNA"/>
</dbReference>
<keyword evidence="8" id="KW-1185">Reference proteome</keyword>
<feature type="active site" description="Charge relay system" evidence="4">
    <location>
        <position position="318"/>
    </location>
</feature>
<sequence length="498" mass="54415">MNDSAKNADCVADTAEGPVRGRLVEGVRVYKGVPYAQPMTGELRFRDPLPAQPRGRELDAREPAPIAPQGRSRLALAMGDFSLQQSEDCLTLDIYAPDGAPGSRKPVIAWIHGGAFTSGAGSLPWYGGGTLARNGDVVTVGINYRLGALGFLYLPGLSAGNLGLKDQVQALQWIKQNIQHFGGDPDNITVMGQSAGGASIAAMLTMPQLDGLFKRAIMQSASMGRMFNSPEDSERLGRAYLKLLDIAPGQAAQLRQVPVDKLLQAQQALGAAERKLAQTKPPFWLVRDGDYIRSELLDTLGPDRRLGIDLLIGTTREEMAAFYKHDEAVRNAGADVVEQLFHAEFGDQARQYMDAYRRRRAVPNAAALLGDMNTDKVFRLGSLELAATFKRKGLSAYVYQFDWQSPAGYESCHCLELPFVFGDLRLWADAPMLAGMDESEFAGLSNAMQQAWAAFARSGDPGHAGIPQWDAYSDENRNVMHFDRLIEPRRAWIAPGLD</sequence>
<proteinExistence type="inferred from homology"/>
<dbReference type="Proteomes" id="UP000214603">
    <property type="component" value="Unassembled WGS sequence"/>
</dbReference>
<evidence type="ECO:0000313" key="8">
    <source>
        <dbReference type="Proteomes" id="UP000214603"/>
    </source>
</evidence>
<feature type="active site" description="Acyl-ester intermediate" evidence="4">
    <location>
        <position position="194"/>
    </location>
</feature>
<dbReference type="ESTHER" id="9burk-a0a225mtm4">
    <property type="family name" value="Carb_B_Bacteria"/>
</dbReference>
<dbReference type="InterPro" id="IPR029058">
    <property type="entry name" value="AB_hydrolase_fold"/>
</dbReference>
<evidence type="ECO:0000256" key="5">
    <source>
        <dbReference type="RuleBase" id="RU361235"/>
    </source>
</evidence>
<dbReference type="InterPro" id="IPR050654">
    <property type="entry name" value="AChE-related_enzymes"/>
</dbReference>
<dbReference type="Pfam" id="PF00135">
    <property type="entry name" value="COesterase"/>
    <property type="match status" value="1"/>
</dbReference>
<dbReference type="InterPro" id="IPR019826">
    <property type="entry name" value="Carboxylesterase_B_AS"/>
</dbReference>
<organism evidence="7 8">
    <name type="scientific">Candidimonas nitroreducens</name>
    <dbReference type="NCBI Taxonomy" id="683354"/>
    <lineage>
        <taxon>Bacteria</taxon>
        <taxon>Pseudomonadati</taxon>
        <taxon>Pseudomonadota</taxon>
        <taxon>Betaproteobacteria</taxon>
        <taxon>Burkholderiales</taxon>
        <taxon>Alcaligenaceae</taxon>
        <taxon>Candidimonas</taxon>
    </lineage>
</organism>
<dbReference type="PRINTS" id="PR00878">
    <property type="entry name" value="CHOLNESTRASE"/>
</dbReference>
<dbReference type="PANTHER" id="PTHR43918">
    <property type="entry name" value="ACETYLCHOLINESTERASE"/>
    <property type="match status" value="1"/>
</dbReference>
<dbReference type="PROSITE" id="PS00941">
    <property type="entry name" value="CARBOXYLESTERASE_B_2"/>
    <property type="match status" value="1"/>
</dbReference>
<keyword evidence="2 5" id="KW-0378">Hydrolase</keyword>
<evidence type="ECO:0000259" key="6">
    <source>
        <dbReference type="Pfam" id="PF00135"/>
    </source>
</evidence>
<evidence type="ECO:0000256" key="4">
    <source>
        <dbReference type="PIRSR" id="PIRSR600997-1"/>
    </source>
</evidence>
<feature type="domain" description="Carboxylesterase type B" evidence="6">
    <location>
        <begin position="11"/>
        <end position="484"/>
    </location>
</feature>
<comment type="similarity">
    <text evidence="1 5">Belongs to the type-B carboxylesterase/lipase family.</text>
</comment>
<dbReference type="Gene3D" id="3.40.50.1820">
    <property type="entry name" value="alpha/beta hydrolase"/>
    <property type="match status" value="1"/>
</dbReference>
<evidence type="ECO:0000256" key="1">
    <source>
        <dbReference type="ARBA" id="ARBA00005964"/>
    </source>
</evidence>